<sequence length="68" mass="7838">MFSCQRGWHVANAPQSDVFRIGEIAANGLMRRVLRVRGTEFITAPTRRPDPIVRTPRTRLRCSDRGMR</sequence>
<dbReference type="Proteomes" id="UP000029273">
    <property type="component" value="Unassembled WGS sequence"/>
</dbReference>
<name>A0A1A6C522_9GAMM</name>
<gene>
    <name evidence="1" type="ORF">Thpro_021986</name>
</gene>
<organism evidence="1 2">
    <name type="scientific">Acidihalobacter prosperus</name>
    <dbReference type="NCBI Taxonomy" id="160660"/>
    <lineage>
        <taxon>Bacteria</taxon>
        <taxon>Pseudomonadati</taxon>
        <taxon>Pseudomonadota</taxon>
        <taxon>Gammaproteobacteria</taxon>
        <taxon>Chromatiales</taxon>
        <taxon>Ectothiorhodospiraceae</taxon>
        <taxon>Acidihalobacter</taxon>
    </lineage>
</organism>
<dbReference type="AlphaFoldDB" id="A0A1A6C522"/>
<accession>A0A1A6C522</accession>
<comment type="caution">
    <text evidence="1">The sequence shown here is derived from an EMBL/GenBank/DDBJ whole genome shotgun (WGS) entry which is preliminary data.</text>
</comment>
<evidence type="ECO:0000313" key="1">
    <source>
        <dbReference type="EMBL" id="OBS09658.1"/>
    </source>
</evidence>
<evidence type="ECO:0000313" key="2">
    <source>
        <dbReference type="Proteomes" id="UP000029273"/>
    </source>
</evidence>
<proteinExistence type="predicted"/>
<reference evidence="1 2" key="1">
    <citation type="journal article" date="2014" name="Genome Announc.">
        <title>Draft Genome Sequence of the Iron-Oxidizing, Acidophilic, and Halotolerant 'Thiobacillus prosperus' Type Strain DSM 5130.</title>
        <authorList>
            <person name="Ossandon F.J."/>
            <person name="Cardenas J.P."/>
            <person name="Corbett M."/>
            <person name="Quatrini R."/>
            <person name="Holmes D.S."/>
            <person name="Watkin E."/>
        </authorList>
    </citation>
    <scope>NUCLEOTIDE SEQUENCE [LARGE SCALE GENOMIC DNA]</scope>
    <source>
        <strain evidence="1 2">DSM 5130</strain>
    </source>
</reference>
<dbReference type="EMBL" id="JQSG02000003">
    <property type="protein sequence ID" value="OBS09658.1"/>
    <property type="molecule type" value="Genomic_DNA"/>
</dbReference>
<keyword evidence="2" id="KW-1185">Reference proteome</keyword>
<protein>
    <submittedName>
        <fullName evidence="1">Uncharacterized protein</fullName>
    </submittedName>
</protein>